<dbReference type="GO" id="GO:0046872">
    <property type="term" value="F:metal ion binding"/>
    <property type="evidence" value="ECO:0007669"/>
    <property type="project" value="UniProtKB-KW"/>
</dbReference>
<dbReference type="GO" id="GO:0016787">
    <property type="term" value="F:hydrolase activity"/>
    <property type="evidence" value="ECO:0007669"/>
    <property type="project" value="UniProtKB-KW"/>
</dbReference>
<evidence type="ECO:0000259" key="5">
    <source>
        <dbReference type="Pfam" id="PF16953"/>
    </source>
</evidence>
<keyword evidence="3" id="KW-0378">Hydrolase</keyword>
<dbReference type="EMBL" id="MN740328">
    <property type="protein sequence ID" value="QHU00595.1"/>
    <property type="molecule type" value="Genomic_DNA"/>
</dbReference>
<reference evidence="6" key="1">
    <citation type="journal article" date="2020" name="Nature">
        <title>Giant virus diversity and host interactions through global metagenomics.</title>
        <authorList>
            <person name="Schulz F."/>
            <person name="Roux S."/>
            <person name="Paez-Espino D."/>
            <person name="Jungbluth S."/>
            <person name="Walsh D.A."/>
            <person name="Denef V.J."/>
            <person name="McMahon K.D."/>
            <person name="Konstantinidis K.T."/>
            <person name="Eloe-Fadrosh E.A."/>
            <person name="Kyrpides N.C."/>
            <person name="Woyke T."/>
        </authorList>
    </citation>
    <scope>NUCLEOTIDE SEQUENCE</scope>
    <source>
        <strain evidence="6">GVMAG-M-3300025860-20</strain>
    </source>
</reference>
<evidence type="ECO:0000256" key="1">
    <source>
        <dbReference type="ARBA" id="ARBA00007626"/>
    </source>
</evidence>
<evidence type="ECO:0000313" key="6">
    <source>
        <dbReference type="EMBL" id="QHU00595.1"/>
    </source>
</evidence>
<protein>
    <recommendedName>
        <fullName evidence="5">PRORP domain-containing protein</fullName>
    </recommendedName>
</protein>
<accession>A0A6C0J4G7</accession>
<dbReference type="Gene3D" id="3.40.50.11980">
    <property type="match status" value="1"/>
</dbReference>
<organism evidence="6">
    <name type="scientific">viral metagenome</name>
    <dbReference type="NCBI Taxonomy" id="1070528"/>
    <lineage>
        <taxon>unclassified sequences</taxon>
        <taxon>metagenomes</taxon>
        <taxon>organismal metagenomes</taxon>
    </lineage>
</organism>
<dbReference type="InterPro" id="IPR031595">
    <property type="entry name" value="PRORP_C"/>
</dbReference>
<dbReference type="Pfam" id="PF16953">
    <property type="entry name" value="PRORP"/>
    <property type="match status" value="1"/>
</dbReference>
<proteinExistence type="inferred from homology"/>
<evidence type="ECO:0000256" key="2">
    <source>
        <dbReference type="ARBA" id="ARBA00022723"/>
    </source>
</evidence>
<comment type="similarity">
    <text evidence="1">Belongs to the PPR family. P subfamily.</text>
</comment>
<dbReference type="PANTHER" id="PTHR13547">
    <property type="match status" value="1"/>
</dbReference>
<evidence type="ECO:0000256" key="3">
    <source>
        <dbReference type="ARBA" id="ARBA00022801"/>
    </source>
</evidence>
<keyword evidence="2" id="KW-0479">Metal-binding</keyword>
<keyword evidence="4" id="KW-0862">Zinc</keyword>
<name>A0A6C0J4G7_9ZZZZ</name>
<feature type="domain" description="PRORP" evidence="5">
    <location>
        <begin position="231"/>
        <end position="396"/>
    </location>
</feature>
<evidence type="ECO:0000256" key="4">
    <source>
        <dbReference type="ARBA" id="ARBA00022833"/>
    </source>
</evidence>
<sequence>MNDVVFYTIMSSEKNPFMLIKTGLKNGNVIDIFNTMSTEHKKKVLTMMIHNLVKNHQYDIAATVLFNNNITPETVNNLEHGICLINTLLKEDKPHEATITLKRLHSMKKIRKRHVSMISMYYKENKKWGCAYSLFMNYHKEFPLDNDDLEWVFAVDVPHHIKDSVLSWFHACKSYVMCSNTLHNIITVNSDKLPLCKIMLSSQEKDDVLSSIPTIPSDILELRTQPDDKLIVIDAANIMYYNFQDSRGICPNSYYQLNNLVMLLEHKYPGYHIIVVLHKRHLNIHKYNWNKKITRGVESLINSWYINTHVTVYPTPYGVDDDYYSIYIAIKHDCQLVTNDKFVDHINRIPLLNIWRNEMIIEYYIDYGGNIDIYLPLDYSHCHQTDSDYYYVPTKNPSEWIVVSKEDK</sequence>
<dbReference type="AlphaFoldDB" id="A0A6C0J4G7"/>